<protein>
    <submittedName>
        <fullName evidence="2">Uncharacterized protein</fullName>
    </submittedName>
</protein>
<dbReference type="EMBL" id="WLCI01000013">
    <property type="protein sequence ID" value="MTB96044.1"/>
    <property type="molecule type" value="Genomic_DNA"/>
</dbReference>
<feature type="region of interest" description="Disordered" evidence="1">
    <location>
        <begin position="119"/>
        <end position="150"/>
    </location>
</feature>
<proteinExistence type="predicted"/>
<dbReference type="AlphaFoldDB" id="A0A6I3JD20"/>
<organism evidence="2 3">
    <name type="scientific">Nocardioides marmotae</name>
    <dbReference type="NCBI Taxonomy" id="2663857"/>
    <lineage>
        <taxon>Bacteria</taxon>
        <taxon>Bacillati</taxon>
        <taxon>Actinomycetota</taxon>
        <taxon>Actinomycetes</taxon>
        <taxon>Propionibacteriales</taxon>
        <taxon>Nocardioidaceae</taxon>
        <taxon>Nocardioides</taxon>
    </lineage>
</organism>
<evidence type="ECO:0000313" key="3">
    <source>
        <dbReference type="Proteomes" id="UP000433406"/>
    </source>
</evidence>
<feature type="compositionally biased region" description="Basic and acidic residues" evidence="1">
    <location>
        <begin position="132"/>
        <end position="150"/>
    </location>
</feature>
<reference evidence="2 3" key="1">
    <citation type="submission" date="2019-10" db="EMBL/GenBank/DDBJ databases">
        <title>Nocardioides novel species isolated from the excrement of Marmot.</title>
        <authorList>
            <person name="Zhang G."/>
        </authorList>
    </citation>
    <scope>NUCLEOTIDE SEQUENCE [LARGE SCALE GENOMIC DNA]</scope>
    <source>
        <strain evidence="3">zg-579</strain>
    </source>
</reference>
<evidence type="ECO:0000256" key="1">
    <source>
        <dbReference type="SAM" id="MobiDB-lite"/>
    </source>
</evidence>
<accession>A0A6I3JD20</accession>
<dbReference type="RefSeq" id="WP_154615564.1">
    <property type="nucleotide sequence ID" value="NZ_CP053660.1"/>
</dbReference>
<sequence>MAGLLTTRDVALAVAPGLLSLADPSALSGRGLAAYRLGVAATTVASTVVELDDPDLHAPPAVRWAGGVAVGALLWRTMPRWERADVALHSWLTAHGVPRSRLVVATLSTAAVLALAALERRRPTDDGQPDPGPDHEPDSEQVRDPDPVVG</sequence>
<gene>
    <name evidence="2" type="ORF">GGQ22_13225</name>
</gene>
<keyword evidence="3" id="KW-1185">Reference proteome</keyword>
<name>A0A6I3JD20_9ACTN</name>
<evidence type="ECO:0000313" key="2">
    <source>
        <dbReference type="EMBL" id="MTB96044.1"/>
    </source>
</evidence>
<dbReference type="Proteomes" id="UP000433406">
    <property type="component" value="Unassembled WGS sequence"/>
</dbReference>
<comment type="caution">
    <text evidence="2">The sequence shown here is derived from an EMBL/GenBank/DDBJ whole genome shotgun (WGS) entry which is preliminary data.</text>
</comment>